<evidence type="ECO:0000259" key="3">
    <source>
        <dbReference type="Pfam" id="PF14326"/>
    </source>
</evidence>
<evidence type="ECO:0000256" key="2">
    <source>
        <dbReference type="SAM" id="SignalP"/>
    </source>
</evidence>
<keyword evidence="5" id="KW-1185">Reference proteome</keyword>
<dbReference type="Pfam" id="PF14326">
    <property type="entry name" value="DUF4384"/>
    <property type="match status" value="1"/>
</dbReference>
<name>A0ABU0MQ40_9PROT</name>
<feature type="signal peptide" evidence="2">
    <location>
        <begin position="1"/>
        <end position="19"/>
    </location>
</feature>
<evidence type="ECO:0000313" key="4">
    <source>
        <dbReference type="EMBL" id="MDQ0535597.1"/>
    </source>
</evidence>
<feature type="region of interest" description="Disordered" evidence="1">
    <location>
        <begin position="157"/>
        <end position="180"/>
    </location>
</feature>
<comment type="caution">
    <text evidence="4">The sequence shown here is derived from an EMBL/GenBank/DDBJ whole genome shotgun (WGS) entry which is preliminary data.</text>
</comment>
<proteinExistence type="predicted"/>
<feature type="domain" description="DUF4384" evidence="3">
    <location>
        <begin position="269"/>
        <end position="342"/>
    </location>
</feature>
<dbReference type="InterPro" id="IPR025493">
    <property type="entry name" value="DUF4384"/>
</dbReference>
<accession>A0ABU0MQ40</accession>
<sequence>MARDTLLRLLPAVAVAALACGQAGGLRAEAVVVASNAPGYTLGQLLPDGQAVRLPEGAGATVLFANGRLLRLRGPYDGVPDAAVPSGRPPAGATADDRFVQTDLGAARALGNRLDGALDRALALDPSLPGTYCMRAGSPPPLRRPADPALDRLLLADADGSAGGPGGSGGGGGQGGGIPIAWTAGTPAPWPPSLPLGHGSEVRVLRADGTLLGSLRFHVVEASGAAGMAVGMAAAGCAAQLGAALAALRDAALPLDLSVTAERGPAAAYRPGEDIRLQVRTDRDAHVYCYLRNARAQLVPIFPAGAAKSAEVAGNAPLTLPGERMPLPLRAGDGALEVQCLAAVRDLDGEMPGRAEPFRPLSDADAARLDRTMSGLRDGEAASARLALTIR</sequence>
<gene>
    <name evidence="4" type="ORF">QO018_004481</name>
</gene>
<dbReference type="PROSITE" id="PS51257">
    <property type="entry name" value="PROKAR_LIPOPROTEIN"/>
    <property type="match status" value="1"/>
</dbReference>
<dbReference type="EMBL" id="JAUSVU010000019">
    <property type="protein sequence ID" value="MDQ0535597.1"/>
    <property type="molecule type" value="Genomic_DNA"/>
</dbReference>
<dbReference type="RefSeq" id="WP_209987443.1">
    <property type="nucleotide sequence ID" value="NZ_JAGINO010000021.1"/>
</dbReference>
<evidence type="ECO:0000256" key="1">
    <source>
        <dbReference type="SAM" id="MobiDB-lite"/>
    </source>
</evidence>
<organism evidence="4 5">
    <name type="scientific">Azospirillum picis</name>
    <dbReference type="NCBI Taxonomy" id="488438"/>
    <lineage>
        <taxon>Bacteria</taxon>
        <taxon>Pseudomonadati</taxon>
        <taxon>Pseudomonadota</taxon>
        <taxon>Alphaproteobacteria</taxon>
        <taxon>Rhodospirillales</taxon>
        <taxon>Azospirillaceae</taxon>
        <taxon>Azospirillum</taxon>
    </lineage>
</organism>
<feature type="chain" id="PRO_5046982286" description="DUF4384 domain-containing protein" evidence="2">
    <location>
        <begin position="20"/>
        <end position="391"/>
    </location>
</feature>
<evidence type="ECO:0000313" key="5">
    <source>
        <dbReference type="Proteomes" id="UP001244552"/>
    </source>
</evidence>
<dbReference type="Proteomes" id="UP001244552">
    <property type="component" value="Unassembled WGS sequence"/>
</dbReference>
<keyword evidence="2" id="KW-0732">Signal</keyword>
<feature type="compositionally biased region" description="Gly residues" evidence="1">
    <location>
        <begin position="161"/>
        <end position="178"/>
    </location>
</feature>
<protein>
    <recommendedName>
        <fullName evidence="3">DUF4384 domain-containing protein</fullName>
    </recommendedName>
</protein>
<reference evidence="4 5" key="1">
    <citation type="submission" date="2023-07" db="EMBL/GenBank/DDBJ databases">
        <title>Genomic Encyclopedia of Type Strains, Phase IV (KMG-IV): sequencing the most valuable type-strain genomes for metagenomic binning, comparative biology and taxonomic classification.</title>
        <authorList>
            <person name="Goeker M."/>
        </authorList>
    </citation>
    <scope>NUCLEOTIDE SEQUENCE [LARGE SCALE GENOMIC DNA]</scope>
    <source>
        <strain evidence="4 5">DSM 19922</strain>
    </source>
</reference>